<evidence type="ECO:0000256" key="6">
    <source>
        <dbReference type="SAM" id="MobiDB-lite"/>
    </source>
</evidence>
<keyword evidence="5" id="KW-0998">Cell outer membrane</keyword>
<dbReference type="PANTHER" id="PTHR30026:SF20">
    <property type="entry name" value="OUTER MEMBRANE PROTEIN TOLC"/>
    <property type="match status" value="1"/>
</dbReference>
<evidence type="ECO:0000256" key="2">
    <source>
        <dbReference type="ARBA" id="ARBA00022452"/>
    </source>
</evidence>
<proteinExistence type="predicted"/>
<reference evidence="7 8" key="1">
    <citation type="submission" date="2023-03" db="EMBL/GenBank/DDBJ databases">
        <title>Paludisphaera mucosa sp. nov. a novel planctomycete from northern fen.</title>
        <authorList>
            <person name="Ivanova A."/>
        </authorList>
    </citation>
    <scope>NUCLEOTIDE SEQUENCE [LARGE SCALE GENOMIC DNA]</scope>
    <source>
        <strain evidence="7 8">Pla2</strain>
    </source>
</reference>
<feature type="compositionally biased region" description="Low complexity" evidence="6">
    <location>
        <begin position="475"/>
        <end position="486"/>
    </location>
</feature>
<protein>
    <submittedName>
        <fullName evidence="7">TolC family protein</fullName>
    </submittedName>
</protein>
<evidence type="ECO:0000256" key="1">
    <source>
        <dbReference type="ARBA" id="ARBA00004442"/>
    </source>
</evidence>
<name>A0ABT6FLF9_9BACT</name>
<dbReference type="RefSeq" id="WP_277864689.1">
    <property type="nucleotide sequence ID" value="NZ_JARRAG010000005.1"/>
</dbReference>
<dbReference type="PANTHER" id="PTHR30026">
    <property type="entry name" value="OUTER MEMBRANE PROTEIN TOLC"/>
    <property type="match status" value="1"/>
</dbReference>
<comment type="subcellular location">
    <subcellularLocation>
        <location evidence="1">Cell outer membrane</location>
    </subcellularLocation>
</comment>
<feature type="compositionally biased region" description="Pro residues" evidence="6">
    <location>
        <begin position="491"/>
        <end position="505"/>
    </location>
</feature>
<keyword evidence="3" id="KW-0812">Transmembrane</keyword>
<dbReference type="InterPro" id="IPR051906">
    <property type="entry name" value="TolC-like"/>
</dbReference>
<accession>A0ABT6FLF9</accession>
<gene>
    <name evidence="7" type="ORF">PZE19_31735</name>
</gene>
<sequence length="505" mass="53365">MIPEAAPLGDMVKGRRDEIVRPPSPATLLEPEVRPIDLNTALRLAGAQNPQLLIARQRVVEASALQQLAAAQFLPSLNAGGNYDTHTGNLQQSNGNILSVNRSALYLGAGSGAVAAGTVNVPGVVLEGNVAVAVFGYLASRQVVAQRGFDAWAVRNQAFLQTTLAYSELLRAEGRRAIALQVRDEAKRVADLTASYANAGQGRAADAHRAQTELESREYDVQAAEEAVLVSSARLCFVLNVDPSLRLHPTDAFVVPHPIVPDPTPVAELIALGLLQRPELKDRQAAIRESLVMLEGARALPFSPTVLIGYSAGGFGGGSNLVRPVFGGFGGRSDYDVVAYWTLRNLGVGNASLINLAKARLGVAKYQEIAILDRVRAEVAEAYAKTHARYARIGTSQKAVASGVKGFREDLIRIENTVAPAIETVDSLRLLARARFAYLDAIIDYDRAQFELYVALGQPPADMLAHPAPVDGVGPTAAATKPATPAGDVPPETPAAPGNGPPSGP</sequence>
<evidence type="ECO:0000313" key="8">
    <source>
        <dbReference type="Proteomes" id="UP001216907"/>
    </source>
</evidence>
<evidence type="ECO:0000256" key="3">
    <source>
        <dbReference type="ARBA" id="ARBA00022692"/>
    </source>
</evidence>
<evidence type="ECO:0000313" key="7">
    <source>
        <dbReference type="EMBL" id="MDG3008364.1"/>
    </source>
</evidence>
<evidence type="ECO:0000256" key="5">
    <source>
        <dbReference type="ARBA" id="ARBA00023237"/>
    </source>
</evidence>
<organism evidence="7 8">
    <name type="scientific">Paludisphaera mucosa</name>
    <dbReference type="NCBI Taxonomy" id="3030827"/>
    <lineage>
        <taxon>Bacteria</taxon>
        <taxon>Pseudomonadati</taxon>
        <taxon>Planctomycetota</taxon>
        <taxon>Planctomycetia</taxon>
        <taxon>Isosphaerales</taxon>
        <taxon>Isosphaeraceae</taxon>
        <taxon>Paludisphaera</taxon>
    </lineage>
</organism>
<feature type="region of interest" description="Disordered" evidence="6">
    <location>
        <begin position="466"/>
        <end position="505"/>
    </location>
</feature>
<dbReference type="Proteomes" id="UP001216907">
    <property type="component" value="Unassembled WGS sequence"/>
</dbReference>
<evidence type="ECO:0000256" key="4">
    <source>
        <dbReference type="ARBA" id="ARBA00023136"/>
    </source>
</evidence>
<keyword evidence="4" id="KW-0472">Membrane</keyword>
<keyword evidence="8" id="KW-1185">Reference proteome</keyword>
<comment type="caution">
    <text evidence="7">The sequence shown here is derived from an EMBL/GenBank/DDBJ whole genome shotgun (WGS) entry which is preliminary data.</text>
</comment>
<dbReference type="Gene3D" id="1.20.1600.10">
    <property type="entry name" value="Outer membrane efflux proteins (OEP)"/>
    <property type="match status" value="1"/>
</dbReference>
<dbReference type="SUPFAM" id="SSF56954">
    <property type="entry name" value="Outer membrane efflux proteins (OEP)"/>
    <property type="match status" value="1"/>
</dbReference>
<keyword evidence="2" id="KW-1134">Transmembrane beta strand</keyword>
<dbReference type="EMBL" id="JARRAG010000005">
    <property type="protein sequence ID" value="MDG3008364.1"/>
    <property type="molecule type" value="Genomic_DNA"/>
</dbReference>